<protein>
    <submittedName>
        <fullName evidence="2">Uncharacterized protein</fullName>
    </submittedName>
</protein>
<accession>A0AAV4D4G4</accession>
<name>A0AAV4D4G4_9GAST</name>
<feature type="region of interest" description="Disordered" evidence="1">
    <location>
        <begin position="94"/>
        <end position="142"/>
    </location>
</feature>
<feature type="compositionally biased region" description="Basic and acidic residues" evidence="1">
    <location>
        <begin position="110"/>
        <end position="121"/>
    </location>
</feature>
<reference evidence="2 3" key="1">
    <citation type="journal article" date="2021" name="Elife">
        <title>Chloroplast acquisition without the gene transfer in kleptoplastic sea slugs, Plakobranchus ocellatus.</title>
        <authorList>
            <person name="Maeda T."/>
            <person name="Takahashi S."/>
            <person name="Yoshida T."/>
            <person name="Shimamura S."/>
            <person name="Takaki Y."/>
            <person name="Nagai Y."/>
            <person name="Toyoda A."/>
            <person name="Suzuki Y."/>
            <person name="Arimoto A."/>
            <person name="Ishii H."/>
            <person name="Satoh N."/>
            <person name="Nishiyama T."/>
            <person name="Hasebe M."/>
            <person name="Maruyama T."/>
            <person name="Minagawa J."/>
            <person name="Obokata J."/>
            <person name="Shigenobu S."/>
        </authorList>
    </citation>
    <scope>NUCLEOTIDE SEQUENCE [LARGE SCALE GENOMIC DNA]</scope>
</reference>
<dbReference type="EMBL" id="BLXT01007408">
    <property type="protein sequence ID" value="GFO39107.1"/>
    <property type="molecule type" value="Genomic_DNA"/>
</dbReference>
<dbReference type="AlphaFoldDB" id="A0AAV4D4G4"/>
<evidence type="ECO:0000313" key="2">
    <source>
        <dbReference type="EMBL" id="GFO39107.1"/>
    </source>
</evidence>
<proteinExistence type="predicted"/>
<organism evidence="2 3">
    <name type="scientific">Plakobranchus ocellatus</name>
    <dbReference type="NCBI Taxonomy" id="259542"/>
    <lineage>
        <taxon>Eukaryota</taxon>
        <taxon>Metazoa</taxon>
        <taxon>Spiralia</taxon>
        <taxon>Lophotrochozoa</taxon>
        <taxon>Mollusca</taxon>
        <taxon>Gastropoda</taxon>
        <taxon>Heterobranchia</taxon>
        <taxon>Euthyneura</taxon>
        <taxon>Panpulmonata</taxon>
        <taxon>Sacoglossa</taxon>
        <taxon>Placobranchoidea</taxon>
        <taxon>Plakobranchidae</taxon>
        <taxon>Plakobranchus</taxon>
    </lineage>
</organism>
<feature type="compositionally biased region" description="Polar residues" evidence="1">
    <location>
        <begin position="125"/>
        <end position="142"/>
    </location>
</feature>
<gene>
    <name evidence="2" type="ORF">PoB_006561200</name>
</gene>
<dbReference type="Proteomes" id="UP000735302">
    <property type="component" value="Unassembled WGS sequence"/>
</dbReference>
<feature type="region of interest" description="Disordered" evidence="1">
    <location>
        <begin position="262"/>
        <end position="281"/>
    </location>
</feature>
<sequence>MPHHSNTPRSILWRLSYGDFLPSYGERFYFTERPYLVHGGAKKAGHDLKQRLSPLCFASDENEIGATDVGDPSAHRVTFASLCPSPVHKVHVKRGSQTADLWRKKANSRVSDKTSDREQRPEFTGPSSSGTPPTNQFHSLQTQKWVRGTPDIIEIYPESTTYDQDSFGYLVIKGSQAYPQIDATPTGEAGRPEASTIFNKRAVPMPYGKQLRKSQSIHNLSLQTSSELSSPNIMDSRLPPKPHKLESKGAVMQKWALLPSVHNQHHQLKSPKGSTQQEQTQTAQEVAQYANAQDTQTAQEVAQYANTRDLMKLKGNVRKMFPIL</sequence>
<comment type="caution">
    <text evidence="2">The sequence shown here is derived from an EMBL/GenBank/DDBJ whole genome shotgun (WGS) entry which is preliminary data.</text>
</comment>
<keyword evidence="3" id="KW-1185">Reference proteome</keyword>
<evidence type="ECO:0000256" key="1">
    <source>
        <dbReference type="SAM" id="MobiDB-lite"/>
    </source>
</evidence>
<evidence type="ECO:0000313" key="3">
    <source>
        <dbReference type="Proteomes" id="UP000735302"/>
    </source>
</evidence>